<dbReference type="PANTHER" id="PTHR46104">
    <property type="entry name" value="GENE 9195-RELATED-RELATED"/>
    <property type="match status" value="1"/>
</dbReference>
<accession>A0A5C6PFZ2</accession>
<dbReference type="SUPFAM" id="SSF57184">
    <property type="entry name" value="Growth factor receptor domain"/>
    <property type="match status" value="2"/>
</dbReference>
<dbReference type="SMART" id="SM01411">
    <property type="entry name" value="Ephrin_rec_like"/>
    <property type="match status" value="3"/>
</dbReference>
<organism evidence="1 2">
    <name type="scientific">Takifugu flavidus</name>
    <name type="common">sansaifugu</name>
    <dbReference type="NCBI Taxonomy" id="433684"/>
    <lineage>
        <taxon>Eukaryota</taxon>
        <taxon>Metazoa</taxon>
        <taxon>Chordata</taxon>
        <taxon>Craniata</taxon>
        <taxon>Vertebrata</taxon>
        <taxon>Euteleostomi</taxon>
        <taxon>Actinopterygii</taxon>
        <taxon>Neopterygii</taxon>
        <taxon>Teleostei</taxon>
        <taxon>Neoteleostei</taxon>
        <taxon>Acanthomorphata</taxon>
        <taxon>Eupercaria</taxon>
        <taxon>Tetraodontiformes</taxon>
        <taxon>Tetradontoidea</taxon>
        <taxon>Tetraodontidae</taxon>
        <taxon>Takifugu</taxon>
    </lineage>
</organism>
<dbReference type="AlphaFoldDB" id="A0A5C6PFZ2"/>
<reference evidence="1 2" key="1">
    <citation type="submission" date="2019-04" db="EMBL/GenBank/DDBJ databases">
        <title>Chromosome genome assembly for Takifugu flavidus.</title>
        <authorList>
            <person name="Xiao S."/>
        </authorList>
    </citation>
    <scope>NUCLEOTIDE SEQUENCE [LARGE SCALE GENOMIC DNA]</scope>
    <source>
        <strain evidence="1">HTHZ2018</strain>
        <tissue evidence="1">Muscle</tissue>
    </source>
</reference>
<dbReference type="InterPro" id="IPR009030">
    <property type="entry name" value="Growth_fac_rcpt_cys_sf"/>
</dbReference>
<dbReference type="Gene3D" id="2.10.50.10">
    <property type="entry name" value="Tumor Necrosis Factor Receptor, subunit A, domain 2"/>
    <property type="match status" value="3"/>
</dbReference>
<keyword evidence="2" id="KW-1185">Reference proteome</keyword>
<proteinExistence type="predicted"/>
<dbReference type="EMBL" id="RHFK02000004">
    <property type="protein sequence ID" value="TWW77257.1"/>
    <property type="molecule type" value="Genomic_DNA"/>
</dbReference>
<name>A0A5C6PFZ2_9TELE</name>
<gene>
    <name evidence="1" type="ORF">D4764_12G0006470</name>
</gene>
<sequence length="197" mass="20029">MATGDVCSAGFVCPPGTMFPQQHPCPVGTWSSIVGAQNLSSCWLCPPGLYCNSTGLNQPSGVCSSGYYCSGGAVSAMPSDGEGAQLCPAGHYCLGGGVEGILPCPPGTYSPQLGLSQVEQCLICPAGSEGGICPRAHYCPEGSANAVPCPAGTYSNLTGQSACSRCPAGYYCAGKTDQFTQFPCPPGFYCPDGIRKI</sequence>
<evidence type="ECO:0000313" key="1">
    <source>
        <dbReference type="EMBL" id="TWW77257.1"/>
    </source>
</evidence>
<dbReference type="PANTHER" id="PTHR46104:SF1">
    <property type="entry name" value="GENE 9195-RELATED"/>
    <property type="match status" value="1"/>
</dbReference>
<comment type="caution">
    <text evidence="1">The sequence shown here is derived from an EMBL/GenBank/DDBJ whole genome shotgun (WGS) entry which is preliminary data.</text>
</comment>
<protein>
    <submittedName>
        <fullName evidence="1">Uncharacterized protein</fullName>
    </submittedName>
</protein>
<dbReference type="Proteomes" id="UP000324091">
    <property type="component" value="Chromosome 12"/>
</dbReference>
<evidence type="ECO:0000313" key="2">
    <source>
        <dbReference type="Proteomes" id="UP000324091"/>
    </source>
</evidence>